<dbReference type="Proteomes" id="UP000310095">
    <property type="component" value="Unassembled WGS sequence"/>
</dbReference>
<evidence type="ECO:0000313" key="2">
    <source>
        <dbReference type="Proteomes" id="UP000310095"/>
    </source>
</evidence>
<dbReference type="EMBL" id="VAVY01000003">
    <property type="protein sequence ID" value="TMM62519.1"/>
    <property type="molecule type" value="Genomic_DNA"/>
</dbReference>
<proteinExistence type="predicted"/>
<organism evidence="1 2">
    <name type="scientific">Pseudomonas protegens</name>
    <dbReference type="NCBI Taxonomy" id="380021"/>
    <lineage>
        <taxon>Bacteria</taxon>
        <taxon>Pseudomonadati</taxon>
        <taxon>Pseudomonadota</taxon>
        <taxon>Gammaproteobacteria</taxon>
        <taxon>Pseudomonadales</taxon>
        <taxon>Pseudomonadaceae</taxon>
        <taxon>Pseudomonas</taxon>
    </lineage>
</organism>
<keyword evidence="2" id="KW-1185">Reference proteome</keyword>
<dbReference type="RefSeq" id="WP_041774443.1">
    <property type="nucleotide sequence ID" value="NZ_CP022097.2"/>
</dbReference>
<accession>A0ABY2VDY7</accession>
<evidence type="ECO:0000313" key="1">
    <source>
        <dbReference type="EMBL" id="TMM62519.1"/>
    </source>
</evidence>
<comment type="caution">
    <text evidence="1">The sequence shown here is derived from an EMBL/GenBank/DDBJ whole genome shotgun (WGS) entry which is preliminary data.</text>
</comment>
<sequence>MNTLKNILSPQEQARLHAQDRWYRAFEDEALRNDCPDAYHEELLRQADELDRQRLVTWQEWRDLRIKADRAYLCAVAGR</sequence>
<gene>
    <name evidence="1" type="ORF">FEF10_20730</name>
</gene>
<name>A0ABY2VDY7_9PSED</name>
<reference evidence="1 2" key="1">
    <citation type="submission" date="2019-05" db="EMBL/GenBank/DDBJ databases">
        <title>Identification and Biocontrol Activity Analysis of Biocontrol Strain PF-1 Based on Genome-wide Data.</title>
        <authorList>
            <person name="Qi J."/>
        </authorList>
    </citation>
    <scope>NUCLEOTIDE SEQUENCE [LARGE SCALE GENOMIC DNA]</scope>
    <source>
        <strain evidence="1 2">PF-1</strain>
    </source>
</reference>
<protein>
    <submittedName>
        <fullName evidence="1">Uncharacterized protein</fullName>
    </submittedName>
</protein>